<dbReference type="GO" id="GO:0032259">
    <property type="term" value="P:methylation"/>
    <property type="evidence" value="ECO:0007669"/>
    <property type="project" value="UniProtKB-KW"/>
</dbReference>
<comment type="subcellular location">
    <subcellularLocation>
        <location evidence="7">Cytoplasm</location>
    </subcellularLocation>
</comment>
<name>A0A1Y5MEZ2_9BACT</name>
<dbReference type="GO" id="GO:0000287">
    <property type="term" value="F:magnesium ion binding"/>
    <property type="evidence" value="ECO:0007669"/>
    <property type="project" value="TreeGrafter"/>
</dbReference>
<dbReference type="PANTHER" id="PTHR20881:SF0">
    <property type="entry name" value="3-METHYL-2-OXOBUTANOATE HYDROXYMETHYLTRANSFERASE"/>
    <property type="match status" value="1"/>
</dbReference>
<dbReference type="EC" id="2.1.2.11" evidence="7"/>
<evidence type="ECO:0000256" key="1">
    <source>
        <dbReference type="ARBA" id="ARBA00005033"/>
    </source>
</evidence>
<dbReference type="GO" id="GO:0015940">
    <property type="term" value="P:pantothenate biosynthetic process"/>
    <property type="evidence" value="ECO:0007669"/>
    <property type="project" value="UniProtKB-UniRule"/>
</dbReference>
<gene>
    <name evidence="7" type="primary">panB</name>
    <name evidence="11" type="ORF">B9N65_10185</name>
</gene>
<dbReference type="Pfam" id="PF02548">
    <property type="entry name" value="Pantoate_transf"/>
    <property type="match status" value="1"/>
</dbReference>
<feature type="binding site" evidence="7 9">
    <location>
        <position position="118"/>
    </location>
    <ligand>
        <name>3-methyl-2-oxobutanoate</name>
        <dbReference type="ChEBI" id="CHEBI:11851"/>
    </ligand>
</feature>
<dbReference type="InterPro" id="IPR003700">
    <property type="entry name" value="Pantoate_hydroxy_MeTrfase"/>
</dbReference>
<dbReference type="AlphaFoldDB" id="A0A1Y5MEZ2"/>
<organism evidence="11 12">
    <name type="scientific">Campylobacter concisus</name>
    <dbReference type="NCBI Taxonomy" id="199"/>
    <lineage>
        <taxon>Bacteria</taxon>
        <taxon>Pseudomonadati</taxon>
        <taxon>Campylobacterota</taxon>
        <taxon>Epsilonproteobacteria</taxon>
        <taxon>Campylobacterales</taxon>
        <taxon>Campylobacteraceae</taxon>
        <taxon>Campylobacter</taxon>
    </lineage>
</organism>
<dbReference type="PANTHER" id="PTHR20881">
    <property type="entry name" value="3-METHYL-2-OXOBUTANOATE HYDROXYMETHYLTRANSFERASE"/>
    <property type="match status" value="1"/>
</dbReference>
<evidence type="ECO:0000256" key="6">
    <source>
        <dbReference type="ARBA" id="ARBA00056497"/>
    </source>
</evidence>
<keyword evidence="11" id="KW-0489">Methyltransferase</keyword>
<comment type="catalytic activity">
    <reaction evidence="7">
        <text>(6R)-5,10-methylene-5,6,7,8-tetrahydrofolate + 3-methyl-2-oxobutanoate + H2O = 2-dehydropantoate + (6S)-5,6,7,8-tetrahydrofolate</text>
        <dbReference type="Rhea" id="RHEA:11824"/>
        <dbReference type="ChEBI" id="CHEBI:11561"/>
        <dbReference type="ChEBI" id="CHEBI:11851"/>
        <dbReference type="ChEBI" id="CHEBI:15377"/>
        <dbReference type="ChEBI" id="CHEBI:15636"/>
        <dbReference type="ChEBI" id="CHEBI:57453"/>
        <dbReference type="EC" id="2.1.2.11"/>
    </reaction>
</comment>
<feature type="binding site" evidence="7 10">
    <location>
        <position position="50"/>
    </location>
    <ligand>
        <name>Mg(2+)</name>
        <dbReference type="ChEBI" id="CHEBI:18420"/>
    </ligand>
</feature>
<dbReference type="GO" id="GO:0008168">
    <property type="term" value="F:methyltransferase activity"/>
    <property type="evidence" value="ECO:0007669"/>
    <property type="project" value="UniProtKB-KW"/>
</dbReference>
<dbReference type="NCBIfam" id="NF001452">
    <property type="entry name" value="PRK00311.1"/>
    <property type="match status" value="1"/>
</dbReference>
<comment type="cofactor">
    <cofactor evidence="7 10">
        <name>Mg(2+)</name>
        <dbReference type="ChEBI" id="CHEBI:18420"/>
    </cofactor>
    <text evidence="7 10">Binds 1 Mg(2+) ion per subunit.</text>
</comment>
<dbReference type="HAMAP" id="MF_00156">
    <property type="entry name" value="PanB"/>
    <property type="match status" value="1"/>
</dbReference>
<comment type="pathway">
    <text evidence="1 7">Cofactor biosynthesis; (R)-pantothenate biosynthesis; (R)-pantoate from 3-methyl-2-oxobutanoate: step 1/2.</text>
</comment>
<protein>
    <recommendedName>
        <fullName evidence="7">3-methyl-2-oxobutanoate hydroxymethyltransferase</fullName>
        <ecNumber evidence="7">2.1.2.11</ecNumber>
    </recommendedName>
    <alternativeName>
        <fullName evidence="7">Ketopantoate hydroxymethyltransferase</fullName>
        <shortName evidence="7">KPHMT</shortName>
    </alternativeName>
</protein>
<comment type="similarity">
    <text evidence="2 7">Belongs to the PanB family.</text>
</comment>
<dbReference type="GO" id="GO:0005737">
    <property type="term" value="C:cytoplasm"/>
    <property type="evidence" value="ECO:0007669"/>
    <property type="project" value="UniProtKB-SubCell"/>
</dbReference>
<comment type="function">
    <text evidence="6 7">Catalyzes the reversible reaction in which hydroxymethyl group from 5,10-methylenetetrahydrofolate is transferred onto alpha-ketoisovalerate to form ketopantoate.</text>
</comment>
<comment type="subunit">
    <text evidence="3 7">Homodecamer; pentamer of dimers.</text>
</comment>
<dbReference type="InterPro" id="IPR040442">
    <property type="entry name" value="Pyrv_kinase-like_dom_sf"/>
</dbReference>
<reference evidence="11 12" key="1">
    <citation type="submission" date="2017-04" db="EMBL/GenBank/DDBJ databases">
        <title>Complete genome of Campylobacter concisus ATCC 33237T and draft genomes for an additional eight well characterized C. concisus strains.</title>
        <authorList>
            <person name="Cornelius A.J."/>
            <person name="Miller W.G."/>
            <person name="Lastovica A.J."/>
            <person name="On S.L."/>
            <person name="French N.P."/>
            <person name="Vandenberg O."/>
            <person name="Biggs P.J."/>
        </authorList>
    </citation>
    <scope>NUCLEOTIDE SEQUENCE [LARGE SCALE GENOMIC DNA]</scope>
    <source>
        <strain evidence="11 12">CCUG 19995</strain>
    </source>
</reference>
<comment type="caution">
    <text evidence="11">The sequence shown here is derived from an EMBL/GenBank/DDBJ whole genome shotgun (WGS) entry which is preliminary data.</text>
</comment>
<evidence type="ECO:0000256" key="3">
    <source>
        <dbReference type="ARBA" id="ARBA00011424"/>
    </source>
</evidence>
<sequence length="271" mass="30120">MKDEKIAKKKLTINDIKNKKGAEPIVMITAYDALFAKIFDDYADVILVGDSLNMSFNMKESTLSADMSTMLYHTKAVCAGATKTFILADMPFGSYTNEKQAIKNAMKFFKQTNADAVKLEVGMHQVNLVKRLCEEGINVMAHIGLKPQFFKFEGGYKIKGRSELEAKRLVEEALAFEQAGAFSILLEGTLSNVASEITRQVRVPVVGIGSGADVDGQVLVWSDMLGFFEDFKPKFVKRYLDGATLVRKGVQSYANEVKNKIFPSEEFSYKG</sequence>
<feature type="active site" description="Proton acceptor" evidence="7 8">
    <location>
        <position position="187"/>
    </location>
</feature>
<evidence type="ECO:0000256" key="2">
    <source>
        <dbReference type="ARBA" id="ARBA00008676"/>
    </source>
</evidence>
<keyword evidence="7 10" id="KW-0460">Magnesium</keyword>
<feature type="binding site" evidence="7 9">
    <location>
        <begin position="50"/>
        <end position="51"/>
    </location>
    <ligand>
        <name>3-methyl-2-oxobutanoate</name>
        <dbReference type="ChEBI" id="CHEBI:11851"/>
    </ligand>
</feature>
<dbReference type="EMBL" id="NDYN01000011">
    <property type="protein sequence ID" value="OUT06807.1"/>
    <property type="molecule type" value="Genomic_DNA"/>
</dbReference>
<evidence type="ECO:0000313" key="12">
    <source>
        <dbReference type="Proteomes" id="UP000196317"/>
    </source>
</evidence>
<dbReference type="FunFam" id="3.20.20.60:FF:000003">
    <property type="entry name" value="3-methyl-2-oxobutanoate hydroxymethyltransferase"/>
    <property type="match status" value="1"/>
</dbReference>
<dbReference type="UniPathway" id="UPA00028">
    <property type="reaction ID" value="UER00003"/>
</dbReference>
<keyword evidence="7" id="KW-0963">Cytoplasm</keyword>
<dbReference type="Proteomes" id="UP000196317">
    <property type="component" value="Unassembled WGS sequence"/>
</dbReference>
<evidence type="ECO:0000256" key="10">
    <source>
        <dbReference type="PIRSR" id="PIRSR000388-3"/>
    </source>
</evidence>
<evidence type="ECO:0000256" key="7">
    <source>
        <dbReference type="HAMAP-Rule" id="MF_00156"/>
    </source>
</evidence>
<dbReference type="RefSeq" id="WP_087583749.1">
    <property type="nucleotide sequence ID" value="NZ_NDYN01000011.1"/>
</dbReference>
<accession>A0A1Y5MEZ2</accession>
<evidence type="ECO:0000256" key="4">
    <source>
        <dbReference type="ARBA" id="ARBA00022655"/>
    </source>
</evidence>
<keyword evidence="4 7" id="KW-0566">Pantothenate biosynthesis</keyword>
<evidence type="ECO:0000256" key="9">
    <source>
        <dbReference type="PIRSR" id="PIRSR000388-2"/>
    </source>
</evidence>
<proteinExistence type="inferred from homology"/>
<dbReference type="Gene3D" id="3.20.20.60">
    <property type="entry name" value="Phosphoenolpyruvate-binding domains"/>
    <property type="match status" value="1"/>
</dbReference>
<dbReference type="GO" id="GO:0003864">
    <property type="term" value="F:3-methyl-2-oxobutanoate hydroxymethyltransferase activity"/>
    <property type="evidence" value="ECO:0007669"/>
    <property type="project" value="UniProtKB-UniRule"/>
</dbReference>
<dbReference type="PIRSF" id="PIRSF000388">
    <property type="entry name" value="Pantoate_hydroxy_MeTrfase"/>
    <property type="match status" value="1"/>
</dbReference>
<feature type="binding site" evidence="7 9">
    <location>
        <position position="89"/>
    </location>
    <ligand>
        <name>3-methyl-2-oxobutanoate</name>
        <dbReference type="ChEBI" id="CHEBI:11851"/>
    </ligand>
</feature>
<feature type="binding site" evidence="7 10">
    <location>
        <position position="120"/>
    </location>
    <ligand>
        <name>Mg(2+)</name>
        <dbReference type="ChEBI" id="CHEBI:18420"/>
    </ligand>
</feature>
<evidence type="ECO:0000313" key="11">
    <source>
        <dbReference type="EMBL" id="OUT06807.1"/>
    </source>
</evidence>
<dbReference type="CDD" id="cd06557">
    <property type="entry name" value="KPHMT-like"/>
    <property type="match status" value="1"/>
</dbReference>
<evidence type="ECO:0000256" key="8">
    <source>
        <dbReference type="PIRSR" id="PIRSR000388-1"/>
    </source>
</evidence>
<evidence type="ECO:0000256" key="5">
    <source>
        <dbReference type="ARBA" id="ARBA00022679"/>
    </source>
</evidence>
<dbReference type="SUPFAM" id="SSF51621">
    <property type="entry name" value="Phosphoenolpyruvate/pyruvate domain"/>
    <property type="match status" value="1"/>
</dbReference>
<keyword evidence="7 10" id="KW-0479">Metal-binding</keyword>
<dbReference type="InterPro" id="IPR015813">
    <property type="entry name" value="Pyrv/PenolPyrv_kinase-like_dom"/>
</dbReference>
<feature type="binding site" evidence="7 10">
    <location>
        <position position="89"/>
    </location>
    <ligand>
        <name>Mg(2+)</name>
        <dbReference type="ChEBI" id="CHEBI:18420"/>
    </ligand>
</feature>
<keyword evidence="5 7" id="KW-0808">Transferase</keyword>
<dbReference type="NCBIfam" id="TIGR00222">
    <property type="entry name" value="panB"/>
    <property type="match status" value="1"/>
</dbReference>